<name>A0A8S1H0S7_9PELO</name>
<accession>A0A8S1H0S7</accession>
<dbReference type="OrthoDB" id="5824320at2759"/>
<evidence type="ECO:0000313" key="2">
    <source>
        <dbReference type="Proteomes" id="UP000835052"/>
    </source>
</evidence>
<gene>
    <name evidence="1" type="ORF">CAUJ_LOCUS4237</name>
</gene>
<reference evidence="1" key="1">
    <citation type="submission" date="2020-10" db="EMBL/GenBank/DDBJ databases">
        <authorList>
            <person name="Kikuchi T."/>
        </authorList>
    </citation>
    <scope>NUCLEOTIDE SEQUENCE</scope>
    <source>
        <strain evidence="1">NKZ352</strain>
    </source>
</reference>
<dbReference type="AlphaFoldDB" id="A0A8S1H0S7"/>
<keyword evidence="2" id="KW-1185">Reference proteome</keyword>
<organism evidence="1 2">
    <name type="scientific">Caenorhabditis auriculariae</name>
    <dbReference type="NCBI Taxonomy" id="2777116"/>
    <lineage>
        <taxon>Eukaryota</taxon>
        <taxon>Metazoa</taxon>
        <taxon>Ecdysozoa</taxon>
        <taxon>Nematoda</taxon>
        <taxon>Chromadorea</taxon>
        <taxon>Rhabditida</taxon>
        <taxon>Rhabditina</taxon>
        <taxon>Rhabditomorpha</taxon>
        <taxon>Rhabditoidea</taxon>
        <taxon>Rhabditidae</taxon>
        <taxon>Peloderinae</taxon>
        <taxon>Caenorhabditis</taxon>
    </lineage>
</organism>
<proteinExistence type="predicted"/>
<dbReference type="EMBL" id="CAJGYM010000008">
    <property type="protein sequence ID" value="CAD6188318.1"/>
    <property type="molecule type" value="Genomic_DNA"/>
</dbReference>
<comment type="caution">
    <text evidence="1">The sequence shown here is derived from an EMBL/GenBank/DDBJ whole genome shotgun (WGS) entry which is preliminary data.</text>
</comment>
<dbReference type="Proteomes" id="UP000835052">
    <property type="component" value="Unassembled WGS sequence"/>
</dbReference>
<protein>
    <submittedName>
        <fullName evidence="1">Uncharacterized protein</fullName>
    </submittedName>
</protein>
<evidence type="ECO:0000313" key="1">
    <source>
        <dbReference type="EMBL" id="CAD6188318.1"/>
    </source>
</evidence>
<sequence length="84" mass="9453">MHKKSMEAAAHLERVEKVCDGSDSDEDMCDFEPKIMHQQGPRRDATSYAGMIENELAVDHGHHAFAPLLNNNGLKLYHGYQSNI</sequence>